<dbReference type="Gene3D" id="1.25.40.120">
    <property type="entry name" value="Protein prenylyltransferase"/>
    <property type="match status" value="1"/>
</dbReference>
<evidence type="ECO:0000256" key="7">
    <source>
        <dbReference type="ARBA" id="ARBA00031267"/>
    </source>
</evidence>
<dbReference type="GO" id="GO:0097354">
    <property type="term" value="P:prenylation"/>
    <property type="evidence" value="ECO:0007669"/>
    <property type="project" value="UniProtKB-UniRule"/>
</dbReference>
<dbReference type="GO" id="GO:0004663">
    <property type="term" value="F:Rab geranylgeranyltransferase activity"/>
    <property type="evidence" value="ECO:0007669"/>
    <property type="project" value="UniProtKB-UniRule"/>
</dbReference>
<evidence type="ECO:0000256" key="3">
    <source>
        <dbReference type="ARBA" id="ARBA00014772"/>
    </source>
</evidence>
<sequence>MHGVKRSRLTAQAAEAKRQKEEAKIQTYVSLQQDVLARRKERDYSEEALAKTTELLDLNPEFYTIWNYRRNILLNGLFPASTPEDIVKLLTTDLRLTTAYLQVHPKVYWIWNHRKWCLESVPPGPDDSEGWRNQFWKMELMLIEKMLDADARNFHAWDYRRYVLRSLPDSYTPPRTAQDELKYTQKKIEANFSNFSAWHCRTKILGGLWEGQSPETIAREKDSEFELVRQALWTDPGDQSGWLYHRWLVGNEPEEGVLRRELESTRELHETEPDSKWCMGALAHYTLILSRLNTTAPEESDKLRADAKQLLDRLAVIDPDRKERYRDFVKQI</sequence>
<protein>
    <recommendedName>
        <fullName evidence="3 9">Geranylgeranyl transferase type-2 subunit alpha</fullName>
        <ecNumber evidence="2 9">2.5.1.60</ecNumber>
    </recommendedName>
    <alternativeName>
        <fullName evidence="7 9">Geranylgeranyl transferase type II subunit alpha</fullName>
    </alternativeName>
</protein>
<name>A0AAD9FT41_PAPLA</name>
<evidence type="ECO:0000256" key="9">
    <source>
        <dbReference type="RuleBase" id="RU367120"/>
    </source>
</evidence>
<dbReference type="FunFam" id="1.25.40.120:FF:000035">
    <property type="entry name" value="Geranylgeranyl transferase type-2 subunit alpha"/>
    <property type="match status" value="1"/>
</dbReference>
<dbReference type="SUPFAM" id="SSF48439">
    <property type="entry name" value="Protein prenylyltransferase"/>
    <property type="match status" value="1"/>
</dbReference>
<dbReference type="PANTHER" id="PTHR11129">
    <property type="entry name" value="PROTEIN FARNESYLTRANSFERASE ALPHA SUBUNIT/RAB GERANYLGERANYL TRANSFERASE ALPHA SUBUNIT"/>
    <property type="match status" value="1"/>
</dbReference>
<accession>A0AAD9FT41</accession>
<dbReference type="PANTHER" id="PTHR11129:SF2">
    <property type="entry name" value="GERANYLGERANYL TRANSFERASE TYPE-2 SUBUNIT ALPHA"/>
    <property type="match status" value="1"/>
</dbReference>
<proteinExistence type="inferred from homology"/>
<keyword evidence="11" id="KW-1185">Reference proteome</keyword>
<organism evidence="10 11">
    <name type="scientific">Papiliotrema laurentii</name>
    <name type="common">Cryptococcus laurentii</name>
    <dbReference type="NCBI Taxonomy" id="5418"/>
    <lineage>
        <taxon>Eukaryota</taxon>
        <taxon>Fungi</taxon>
        <taxon>Dikarya</taxon>
        <taxon>Basidiomycota</taxon>
        <taxon>Agaricomycotina</taxon>
        <taxon>Tremellomycetes</taxon>
        <taxon>Tremellales</taxon>
        <taxon>Rhynchogastremaceae</taxon>
        <taxon>Papiliotrema</taxon>
    </lineage>
</organism>
<dbReference type="Proteomes" id="UP001182556">
    <property type="component" value="Unassembled WGS sequence"/>
</dbReference>
<comment type="catalytic activity">
    <reaction evidence="8 9">
        <text>geranylgeranyl diphosphate + L-cysteinyl-[protein] = S-geranylgeranyl-L-cysteinyl-[protein] + diphosphate</text>
        <dbReference type="Rhea" id="RHEA:21240"/>
        <dbReference type="Rhea" id="RHEA-COMP:10131"/>
        <dbReference type="Rhea" id="RHEA-COMP:11537"/>
        <dbReference type="ChEBI" id="CHEBI:29950"/>
        <dbReference type="ChEBI" id="CHEBI:33019"/>
        <dbReference type="ChEBI" id="CHEBI:57533"/>
        <dbReference type="ChEBI" id="CHEBI:86021"/>
        <dbReference type="EC" id="2.5.1.60"/>
    </reaction>
</comment>
<evidence type="ECO:0000256" key="2">
    <source>
        <dbReference type="ARBA" id="ARBA00012656"/>
    </source>
</evidence>
<evidence type="ECO:0000256" key="5">
    <source>
        <dbReference type="ARBA" id="ARBA00022679"/>
    </source>
</evidence>
<dbReference type="EMBL" id="JAODAN010000003">
    <property type="protein sequence ID" value="KAK1925639.1"/>
    <property type="molecule type" value="Genomic_DNA"/>
</dbReference>
<comment type="similarity">
    <text evidence="1 9">Belongs to the protein prenyltransferase subunit alpha family.</text>
</comment>
<reference evidence="10" key="1">
    <citation type="submission" date="2023-02" db="EMBL/GenBank/DDBJ databases">
        <title>Identification and recombinant expression of a fungal hydrolase from Papiliotrema laurentii that hydrolyzes apple cutin and clears colloidal polyester polyurethane.</title>
        <authorList>
            <consortium name="DOE Joint Genome Institute"/>
            <person name="Roman V.A."/>
            <person name="Bojanowski C."/>
            <person name="Crable B.R."/>
            <person name="Wagner D.N."/>
            <person name="Hung C.S."/>
            <person name="Nadeau L.J."/>
            <person name="Schratz L."/>
            <person name="Haridas S."/>
            <person name="Pangilinan J."/>
            <person name="Lipzen A."/>
            <person name="Na H."/>
            <person name="Yan M."/>
            <person name="Ng V."/>
            <person name="Grigoriev I.V."/>
            <person name="Spatafora J.W."/>
            <person name="Barlow D."/>
            <person name="Biffinger J."/>
            <person name="Kelley-Loughnane N."/>
            <person name="Varaljay V.A."/>
            <person name="Crookes-Goodson W.J."/>
        </authorList>
    </citation>
    <scope>NUCLEOTIDE SEQUENCE</scope>
    <source>
        <strain evidence="10">5307AH</strain>
    </source>
</reference>
<evidence type="ECO:0000256" key="6">
    <source>
        <dbReference type="ARBA" id="ARBA00022737"/>
    </source>
</evidence>
<keyword evidence="6" id="KW-0677">Repeat</keyword>
<comment type="function">
    <text evidence="9">Catalyzes the transfer of a geranyl-geranyl moiety from geranyl-geranyl pyrophosphate to cysteines occuring in specific C-terminal amino acid sequences.</text>
</comment>
<comment type="caution">
    <text evidence="10">The sequence shown here is derived from an EMBL/GenBank/DDBJ whole genome shotgun (WGS) entry which is preliminary data.</text>
</comment>
<evidence type="ECO:0000313" key="11">
    <source>
        <dbReference type="Proteomes" id="UP001182556"/>
    </source>
</evidence>
<dbReference type="EC" id="2.5.1.60" evidence="2 9"/>
<evidence type="ECO:0000256" key="1">
    <source>
        <dbReference type="ARBA" id="ARBA00006734"/>
    </source>
</evidence>
<dbReference type="AlphaFoldDB" id="A0AAD9FT41"/>
<evidence type="ECO:0000256" key="4">
    <source>
        <dbReference type="ARBA" id="ARBA00022602"/>
    </source>
</evidence>
<dbReference type="Pfam" id="PF01239">
    <property type="entry name" value="PPTA"/>
    <property type="match status" value="5"/>
</dbReference>
<dbReference type="GO" id="GO:0005968">
    <property type="term" value="C:Rab-protein geranylgeranyltransferase complex"/>
    <property type="evidence" value="ECO:0007669"/>
    <property type="project" value="TreeGrafter"/>
</dbReference>
<gene>
    <name evidence="10" type="ORF">DB88DRAFT_484583</name>
</gene>
<keyword evidence="4 9" id="KW-0637">Prenyltransferase</keyword>
<evidence type="ECO:0000256" key="8">
    <source>
        <dbReference type="ARBA" id="ARBA00047658"/>
    </source>
</evidence>
<evidence type="ECO:0000313" key="10">
    <source>
        <dbReference type="EMBL" id="KAK1925639.1"/>
    </source>
</evidence>
<dbReference type="PROSITE" id="PS51147">
    <property type="entry name" value="PFTA"/>
    <property type="match status" value="5"/>
</dbReference>
<keyword evidence="5 9" id="KW-0808">Transferase</keyword>
<dbReference type="InterPro" id="IPR002088">
    <property type="entry name" value="Prenyl_trans_a"/>
</dbReference>